<keyword evidence="5" id="KW-0539">Nucleus</keyword>
<dbReference type="AlphaFoldDB" id="A0A072P577"/>
<dbReference type="HOGENOM" id="CLU_1225543_0_0_1"/>
<comment type="similarity">
    <text evidence="2">Belongs to the Mediator complex subunit 27 family.</text>
</comment>
<keyword evidence="3" id="KW-0805">Transcription regulation</keyword>
<dbReference type="Proteomes" id="UP000027920">
    <property type="component" value="Unassembled WGS sequence"/>
</dbReference>
<evidence type="ECO:0000256" key="3">
    <source>
        <dbReference type="ARBA" id="ARBA00023015"/>
    </source>
</evidence>
<dbReference type="VEuPathDB" id="FungiDB:A1O9_08674"/>
<protein>
    <submittedName>
        <fullName evidence="7">Uncharacterized protein</fullName>
    </submittedName>
</protein>
<feature type="compositionally biased region" description="Polar residues" evidence="6">
    <location>
        <begin position="37"/>
        <end position="49"/>
    </location>
</feature>
<keyword evidence="4" id="KW-0804">Transcription</keyword>
<accession>A0A072P577</accession>
<gene>
    <name evidence="7" type="ORF">A1O9_08674</name>
</gene>
<proteinExistence type="inferred from homology"/>
<dbReference type="GO" id="GO:0016592">
    <property type="term" value="C:mediator complex"/>
    <property type="evidence" value="ECO:0007669"/>
    <property type="project" value="InterPro"/>
</dbReference>
<dbReference type="OrthoDB" id="10254221at2759"/>
<dbReference type="Pfam" id="PF11571">
    <property type="entry name" value="Med27"/>
    <property type="match status" value="1"/>
</dbReference>
<evidence type="ECO:0000313" key="7">
    <source>
        <dbReference type="EMBL" id="KEF55021.1"/>
    </source>
</evidence>
<comment type="caution">
    <text evidence="7">The sequence shown here is derived from an EMBL/GenBank/DDBJ whole genome shotgun (WGS) entry which is preliminary data.</text>
</comment>
<evidence type="ECO:0000256" key="6">
    <source>
        <dbReference type="SAM" id="MobiDB-lite"/>
    </source>
</evidence>
<keyword evidence="8" id="KW-1185">Reference proteome</keyword>
<evidence type="ECO:0000256" key="1">
    <source>
        <dbReference type="ARBA" id="ARBA00004123"/>
    </source>
</evidence>
<dbReference type="RefSeq" id="XP_013257611.1">
    <property type="nucleotide sequence ID" value="XM_013402157.1"/>
</dbReference>
<dbReference type="EMBL" id="AMGV01000008">
    <property type="protein sequence ID" value="KEF55021.1"/>
    <property type="molecule type" value="Genomic_DNA"/>
</dbReference>
<dbReference type="InterPro" id="IPR021627">
    <property type="entry name" value="Mediator_Med27"/>
</dbReference>
<evidence type="ECO:0000256" key="4">
    <source>
        <dbReference type="ARBA" id="ARBA00023163"/>
    </source>
</evidence>
<reference evidence="7 8" key="1">
    <citation type="submission" date="2013-03" db="EMBL/GenBank/DDBJ databases">
        <title>The Genome Sequence of Exophiala aquamarina CBS 119918.</title>
        <authorList>
            <consortium name="The Broad Institute Genomics Platform"/>
            <person name="Cuomo C."/>
            <person name="de Hoog S."/>
            <person name="Gorbushina A."/>
            <person name="Walker B."/>
            <person name="Young S.K."/>
            <person name="Zeng Q."/>
            <person name="Gargeya S."/>
            <person name="Fitzgerald M."/>
            <person name="Haas B."/>
            <person name="Abouelleil A."/>
            <person name="Allen A.W."/>
            <person name="Alvarado L."/>
            <person name="Arachchi H.M."/>
            <person name="Berlin A.M."/>
            <person name="Chapman S.B."/>
            <person name="Gainer-Dewar J."/>
            <person name="Goldberg J."/>
            <person name="Griggs A."/>
            <person name="Gujja S."/>
            <person name="Hansen M."/>
            <person name="Howarth C."/>
            <person name="Imamovic A."/>
            <person name="Ireland A."/>
            <person name="Larimer J."/>
            <person name="McCowan C."/>
            <person name="Murphy C."/>
            <person name="Pearson M."/>
            <person name="Poon T.W."/>
            <person name="Priest M."/>
            <person name="Roberts A."/>
            <person name="Saif S."/>
            <person name="Shea T."/>
            <person name="Sisk P."/>
            <person name="Sykes S."/>
            <person name="Wortman J."/>
            <person name="Nusbaum C."/>
            <person name="Birren B."/>
        </authorList>
    </citation>
    <scope>NUCLEOTIDE SEQUENCE [LARGE SCALE GENOMIC DNA]</scope>
    <source>
        <strain evidence="7 8">CBS 119918</strain>
    </source>
</reference>
<organism evidence="7 8">
    <name type="scientific">Exophiala aquamarina CBS 119918</name>
    <dbReference type="NCBI Taxonomy" id="1182545"/>
    <lineage>
        <taxon>Eukaryota</taxon>
        <taxon>Fungi</taxon>
        <taxon>Dikarya</taxon>
        <taxon>Ascomycota</taxon>
        <taxon>Pezizomycotina</taxon>
        <taxon>Eurotiomycetes</taxon>
        <taxon>Chaetothyriomycetidae</taxon>
        <taxon>Chaetothyriales</taxon>
        <taxon>Herpotrichiellaceae</taxon>
        <taxon>Exophiala</taxon>
    </lineage>
</organism>
<dbReference type="GeneID" id="25283585"/>
<evidence type="ECO:0000256" key="2">
    <source>
        <dbReference type="ARBA" id="ARBA00008048"/>
    </source>
</evidence>
<comment type="subcellular location">
    <subcellularLocation>
        <location evidence="1">Nucleus</location>
    </subcellularLocation>
</comment>
<name>A0A072P577_9EURO</name>
<evidence type="ECO:0000313" key="8">
    <source>
        <dbReference type="Proteomes" id="UP000027920"/>
    </source>
</evidence>
<feature type="region of interest" description="Disordered" evidence="6">
    <location>
        <begin position="30"/>
        <end position="49"/>
    </location>
</feature>
<evidence type="ECO:0000256" key="5">
    <source>
        <dbReference type="ARBA" id="ARBA00023242"/>
    </source>
</evidence>
<dbReference type="STRING" id="1182545.A0A072P577"/>
<sequence>MANTTELPQGTDAWVIDYGRLLHNVDPIEDQPAAVSGTGQNSDTNTRASPLESINNFKTKHPGLIVEVLDETKGLPLNITITINLINLKFQVDESADRTGYKVVARPNTESTAIRENILQNISENSVLTTLLENLAAYSDIKSRPCDKCKKVVDNKLLLPYVRKPTGPGADQPLQFLALHRDCI</sequence>